<dbReference type="PATRIC" id="fig|483937.3.peg.3115"/>
<organism evidence="7 8">
    <name type="scientific">Paenibacillus riograndensis</name>
    <dbReference type="NCBI Taxonomy" id="483937"/>
    <lineage>
        <taxon>Bacteria</taxon>
        <taxon>Bacillati</taxon>
        <taxon>Bacillota</taxon>
        <taxon>Bacilli</taxon>
        <taxon>Bacillales</taxon>
        <taxon>Paenibacillaceae</taxon>
        <taxon>Paenibacillus</taxon>
        <taxon>Paenibacillus sonchi group</taxon>
    </lineage>
</organism>
<dbReference type="AlphaFoldDB" id="A0A132TIR1"/>
<dbReference type="PANTHER" id="PTHR33217">
    <property type="entry name" value="TRANSPOSASE FOR INSERTION SEQUENCE ELEMENT IS1081"/>
    <property type="match status" value="1"/>
</dbReference>
<name>A0A132TIR1_9BACL</name>
<evidence type="ECO:0000313" key="8">
    <source>
        <dbReference type="Proteomes" id="UP000070475"/>
    </source>
</evidence>
<dbReference type="GO" id="GO:0006313">
    <property type="term" value="P:DNA transposition"/>
    <property type="evidence" value="ECO:0007669"/>
    <property type="project" value="UniProtKB-UniRule"/>
</dbReference>
<comment type="function">
    <text evidence="1 6">Required for the transposition of the insertion element.</text>
</comment>
<evidence type="ECO:0000256" key="1">
    <source>
        <dbReference type="ARBA" id="ARBA00002190"/>
    </source>
</evidence>
<dbReference type="NCBIfam" id="NF033543">
    <property type="entry name" value="transpos_IS256"/>
    <property type="match status" value="1"/>
</dbReference>
<reference evidence="7 8" key="1">
    <citation type="submission" date="2015-08" db="EMBL/GenBank/DDBJ databases">
        <title>Genomes of Paenibacillus riograndensis.</title>
        <authorList>
            <person name="Sant'Anna F.H."/>
            <person name="Souza R."/>
            <person name="Ambrosini A."/>
            <person name="Bach E."/>
            <person name="Fernandes G."/>
            <person name="Balsanelli E."/>
            <person name="Baura V.A."/>
            <person name="Pedrosa F.O."/>
            <person name="Souza E.M."/>
            <person name="Passaglia L."/>
        </authorList>
    </citation>
    <scope>NUCLEOTIDE SEQUENCE [LARGE SCALE GENOMIC DNA]</scope>
    <source>
        <strain evidence="7 8">CAS34</strain>
    </source>
</reference>
<evidence type="ECO:0000256" key="3">
    <source>
        <dbReference type="ARBA" id="ARBA00022578"/>
    </source>
</evidence>
<evidence type="ECO:0000256" key="6">
    <source>
        <dbReference type="RuleBase" id="RU365089"/>
    </source>
</evidence>
<dbReference type="Proteomes" id="UP000070475">
    <property type="component" value="Unassembled WGS sequence"/>
</dbReference>
<dbReference type="PANTHER" id="PTHR33217:SF8">
    <property type="entry name" value="MUTATOR FAMILY TRANSPOSASE"/>
    <property type="match status" value="1"/>
</dbReference>
<dbReference type="OrthoDB" id="9779930at2"/>
<dbReference type="InterPro" id="IPR001207">
    <property type="entry name" value="Transposase_mutator"/>
</dbReference>
<proteinExistence type="inferred from homology"/>
<keyword evidence="4 6" id="KW-0238">DNA-binding</keyword>
<keyword evidence="6" id="KW-0814">Transposable element</keyword>
<dbReference type="GO" id="GO:0004803">
    <property type="term" value="F:transposase activity"/>
    <property type="evidence" value="ECO:0007669"/>
    <property type="project" value="UniProtKB-UniRule"/>
</dbReference>
<keyword evidence="8" id="KW-1185">Reference proteome</keyword>
<keyword evidence="5 6" id="KW-0233">DNA recombination</keyword>
<dbReference type="RefSeq" id="WP_060863108.1">
    <property type="nucleotide sequence ID" value="NZ_LIRB01000147.1"/>
</dbReference>
<accession>A0A132TIR1</accession>
<dbReference type="EMBL" id="LIRB01000147">
    <property type="protein sequence ID" value="KWX70926.1"/>
    <property type="molecule type" value="Genomic_DNA"/>
</dbReference>
<sequence length="397" mass="45934">MTIVPENMLNNLFENLVTTFVKDHLESIMRAEIQYFMENEQVGVRNSRNGYYKRDLHTKYGHLEDLEVPRDRKGYYQTHVFEPYQRRDGWLEEAVIQMYKSGMGTRDVARFIESMFGSHYSAATVSNITATVLEDIQNWQSRPLAKRYAVIYLDGLYVKLRRGTVSGEVIYFAMGIDEEGHRQILGFYVGGQESSNGWREVLKDLYNRGAQEVLLGVFDGLPGLDAAFKEMYPKADVQHCVVHKVRATFPKIRVEHKTDVIEALKTVYTAPDEEVARAAFDTVKAKWSKLYPKEIASWEEQLSTLLTFYKYPVEIHKAIYTSNPIERMNKEIRKRLKPMNSLTNMDAAEKIVYLEATAYNERFADRVVPGFGMDTVKKELSKLFDERYSMAEPQAAE</sequence>
<evidence type="ECO:0000256" key="4">
    <source>
        <dbReference type="ARBA" id="ARBA00023125"/>
    </source>
</evidence>
<gene>
    <name evidence="7" type="ORF">AMQ84_28220</name>
</gene>
<comment type="caution">
    <text evidence="7">The sequence shown here is derived from an EMBL/GenBank/DDBJ whole genome shotgun (WGS) entry which is preliminary data.</text>
</comment>
<comment type="similarity">
    <text evidence="2 6">Belongs to the transposase mutator family.</text>
</comment>
<evidence type="ECO:0000256" key="2">
    <source>
        <dbReference type="ARBA" id="ARBA00010961"/>
    </source>
</evidence>
<protein>
    <recommendedName>
        <fullName evidence="6">Mutator family transposase</fullName>
    </recommendedName>
</protein>
<dbReference type="GO" id="GO:0003677">
    <property type="term" value="F:DNA binding"/>
    <property type="evidence" value="ECO:0007669"/>
    <property type="project" value="UniProtKB-UniRule"/>
</dbReference>
<evidence type="ECO:0000256" key="5">
    <source>
        <dbReference type="ARBA" id="ARBA00023172"/>
    </source>
</evidence>
<evidence type="ECO:0000313" key="7">
    <source>
        <dbReference type="EMBL" id="KWX70926.1"/>
    </source>
</evidence>
<keyword evidence="3 6" id="KW-0815">Transposition</keyword>
<dbReference type="Pfam" id="PF00872">
    <property type="entry name" value="Transposase_mut"/>
    <property type="match status" value="1"/>
</dbReference>